<protein>
    <recommendedName>
        <fullName evidence="3">Reverse transcriptase domain-containing protein</fullName>
    </recommendedName>
</protein>
<dbReference type="EMBL" id="CALNXJ010000098">
    <property type="protein sequence ID" value="CAH3164002.1"/>
    <property type="molecule type" value="Genomic_DNA"/>
</dbReference>
<reference evidence="1 2" key="1">
    <citation type="submission" date="2022-05" db="EMBL/GenBank/DDBJ databases">
        <authorList>
            <consortium name="Genoscope - CEA"/>
            <person name="William W."/>
        </authorList>
    </citation>
    <scope>NUCLEOTIDE SEQUENCE [LARGE SCALE GENOMIC DNA]</scope>
</reference>
<name>A0AAU9Y092_9CNID</name>
<dbReference type="Proteomes" id="UP001159428">
    <property type="component" value="Unassembled WGS sequence"/>
</dbReference>
<keyword evidence="2" id="KW-1185">Reference proteome</keyword>
<evidence type="ECO:0000313" key="2">
    <source>
        <dbReference type="Proteomes" id="UP001159428"/>
    </source>
</evidence>
<dbReference type="AlphaFoldDB" id="A0AAU9Y092"/>
<gene>
    <name evidence="1" type="ORF">PMEA_00035804</name>
</gene>
<evidence type="ECO:0008006" key="3">
    <source>
        <dbReference type="Google" id="ProtNLM"/>
    </source>
</evidence>
<comment type="caution">
    <text evidence="1">The sequence shown here is derived from an EMBL/GenBank/DDBJ whole genome shotgun (WGS) entry which is preliminary data.</text>
</comment>
<organism evidence="1 2">
    <name type="scientific">Pocillopora meandrina</name>
    <dbReference type="NCBI Taxonomy" id="46732"/>
    <lineage>
        <taxon>Eukaryota</taxon>
        <taxon>Metazoa</taxon>
        <taxon>Cnidaria</taxon>
        <taxon>Anthozoa</taxon>
        <taxon>Hexacorallia</taxon>
        <taxon>Scleractinia</taxon>
        <taxon>Astrocoeniina</taxon>
        <taxon>Pocilloporidae</taxon>
        <taxon>Pocillopora</taxon>
    </lineage>
</organism>
<accession>A0AAU9Y092</accession>
<evidence type="ECO:0000313" key="1">
    <source>
        <dbReference type="EMBL" id="CAH3164002.1"/>
    </source>
</evidence>
<proteinExistence type="predicted"/>
<feature type="non-terminal residue" evidence="1">
    <location>
        <position position="1"/>
    </location>
</feature>
<sequence length="199" mass="23040">SILGPLLFSIYTNDLPSIPQKCSTQSYVDDTKLITSFELKDNLDAIADLEDDLLFYCSNVWSNTSKCNVDKLQAVQNFACRIVSGARKFDHVTPIRKELNWLSVQSQLYYRNATMAFRCMTGQAPDYLSSKFIKRAEVSRRSTRNSQLLQIPFFRTASGQRTFFYRTVNLWNSLDNSFKLCNSVKVFKKRLRTKLLKEL</sequence>